<feature type="domain" description="Amidohydrolase-related" evidence="2">
    <location>
        <begin position="289"/>
        <end position="379"/>
    </location>
</feature>
<dbReference type="PANTHER" id="PTHR43135">
    <property type="entry name" value="ALPHA-D-RIBOSE 1-METHYLPHOSPHONATE 5-TRIPHOSPHATE DIPHOSPHATASE"/>
    <property type="match status" value="1"/>
</dbReference>
<dbReference type="PIRSF" id="PIRSF038971">
    <property type="entry name" value="PhnM"/>
    <property type="match status" value="1"/>
</dbReference>
<dbReference type="InterPro" id="IPR006680">
    <property type="entry name" value="Amidohydro-rel"/>
</dbReference>
<organism evidence="3 4">
    <name type="scientific">Cohnella zeiphila</name>
    <dbReference type="NCBI Taxonomy" id="2761120"/>
    <lineage>
        <taxon>Bacteria</taxon>
        <taxon>Bacillati</taxon>
        <taxon>Bacillota</taxon>
        <taxon>Bacilli</taxon>
        <taxon>Bacillales</taxon>
        <taxon>Paenibacillaceae</taxon>
        <taxon>Cohnella</taxon>
    </lineage>
</organism>
<gene>
    <name evidence="3" type="ORF">H7C18_28680</name>
</gene>
<dbReference type="Proteomes" id="UP000564644">
    <property type="component" value="Unassembled WGS sequence"/>
</dbReference>
<comment type="caution">
    <text evidence="3">The sequence shown here is derived from an EMBL/GenBank/DDBJ whole genome shotgun (WGS) entry which is preliminary data.</text>
</comment>
<keyword evidence="1" id="KW-0175">Coiled coil</keyword>
<dbReference type="InterPro" id="IPR012696">
    <property type="entry name" value="PhnM"/>
</dbReference>
<dbReference type="RefSeq" id="WP_185132554.1">
    <property type="nucleotide sequence ID" value="NZ_JACJVO010000038.1"/>
</dbReference>
<dbReference type="PANTHER" id="PTHR43135:SF3">
    <property type="entry name" value="ALPHA-D-RIBOSE 1-METHYLPHOSPHONATE 5-TRIPHOSPHATE DIPHOSPHATASE"/>
    <property type="match status" value="1"/>
</dbReference>
<dbReference type="GO" id="GO:0019700">
    <property type="term" value="P:organic phosphonate catabolic process"/>
    <property type="evidence" value="ECO:0007669"/>
    <property type="project" value="InterPro"/>
</dbReference>
<dbReference type="AlphaFoldDB" id="A0A7X0SRM9"/>
<dbReference type="InterPro" id="IPR051781">
    <property type="entry name" value="Metallo-dep_Hydrolase"/>
</dbReference>
<dbReference type="NCBIfam" id="NF011987">
    <property type="entry name" value="PRK15446.2-3"/>
    <property type="match status" value="1"/>
</dbReference>
<dbReference type="InterPro" id="IPR032466">
    <property type="entry name" value="Metal_Hydrolase"/>
</dbReference>
<dbReference type="NCBIfam" id="NF011990">
    <property type="entry name" value="PRK15446.2-6"/>
    <property type="match status" value="1"/>
</dbReference>
<dbReference type="EC" id="3.6.1.63" evidence="3"/>
<dbReference type="EMBL" id="JACJVO010000038">
    <property type="protein sequence ID" value="MBB6734893.1"/>
    <property type="molecule type" value="Genomic_DNA"/>
</dbReference>
<reference evidence="3 4" key="1">
    <citation type="submission" date="2020-08" db="EMBL/GenBank/DDBJ databases">
        <title>Cohnella phylogeny.</title>
        <authorList>
            <person name="Dunlap C."/>
        </authorList>
    </citation>
    <scope>NUCLEOTIDE SEQUENCE [LARGE SCALE GENOMIC DNA]</scope>
    <source>
        <strain evidence="3 4">CBP 2801</strain>
    </source>
</reference>
<dbReference type="Gene3D" id="2.30.40.10">
    <property type="entry name" value="Urease, subunit C, domain 1"/>
    <property type="match status" value="1"/>
</dbReference>
<accession>A0A7X0SRM9</accession>
<feature type="coiled-coil region" evidence="1">
    <location>
        <begin position="195"/>
        <end position="222"/>
    </location>
</feature>
<dbReference type="SUPFAM" id="SSF51556">
    <property type="entry name" value="Metallo-dependent hydrolases"/>
    <property type="match status" value="1"/>
</dbReference>
<dbReference type="SUPFAM" id="SSF51338">
    <property type="entry name" value="Composite domain of metallo-dependent hydrolases"/>
    <property type="match status" value="1"/>
</dbReference>
<evidence type="ECO:0000313" key="4">
    <source>
        <dbReference type="Proteomes" id="UP000564644"/>
    </source>
</evidence>
<dbReference type="Gene3D" id="3.20.20.140">
    <property type="entry name" value="Metal-dependent hydrolases"/>
    <property type="match status" value="1"/>
</dbReference>
<evidence type="ECO:0000256" key="1">
    <source>
        <dbReference type="SAM" id="Coils"/>
    </source>
</evidence>
<evidence type="ECO:0000313" key="3">
    <source>
        <dbReference type="EMBL" id="MBB6734893.1"/>
    </source>
</evidence>
<dbReference type="InterPro" id="IPR011059">
    <property type="entry name" value="Metal-dep_hydrolase_composite"/>
</dbReference>
<dbReference type="GO" id="GO:0016810">
    <property type="term" value="F:hydrolase activity, acting on carbon-nitrogen (but not peptide) bonds"/>
    <property type="evidence" value="ECO:0007669"/>
    <property type="project" value="InterPro"/>
</dbReference>
<name>A0A7X0SRM9_9BACL</name>
<evidence type="ECO:0000259" key="2">
    <source>
        <dbReference type="Pfam" id="PF01979"/>
    </source>
</evidence>
<keyword evidence="4" id="KW-1185">Reference proteome</keyword>
<dbReference type="Pfam" id="PF01979">
    <property type="entry name" value="Amidohydro_1"/>
    <property type="match status" value="1"/>
</dbReference>
<sequence length="392" mass="43370">MTRKRWWITGGQVVLPDRTEVADVAIRDGRIERIAPGGSAPAEEEALDANGAWVLPGLVDLHCDAIEKEVEPRPNTFFPMEMAFLQYERKLAAHGITTMYHSLSLGTGLSLRGENFLSDLVRLIDRMRRERGMIRHRVHLRYEISYLSGLPLAQQFLREGLVHYLSFMDHAPGIGQYKRPGAFERYVMKNQGVDLQEVGRIVEELEERRSRIDREALKALAAEAKRLGLAIASHDDDTPDQVDRSISLGANVTEFPLNLETAVYAEQKGLYVCVGAPNIVRGGSHDRNLSAIDAVKAGAAHMICSDYHPASMLQAIFMLEAQGVPLPEAVAMATLQPARALGLEGELGSLQPGKRADLLIVRKVSGHPVASRTVVQGTVVQQTKDYEFGEEF</sequence>
<dbReference type="NCBIfam" id="NF011984">
    <property type="entry name" value="PRK15446.1-5"/>
    <property type="match status" value="1"/>
</dbReference>
<keyword evidence="3" id="KW-0378">Hydrolase</keyword>
<proteinExistence type="predicted"/>
<protein>
    <submittedName>
        <fullName evidence="3">Alpha-D-ribose 1-methylphosphonate 5-triphosphate diphosphatase</fullName>
        <ecNumber evidence="3">3.6.1.63</ecNumber>
    </submittedName>
</protein>